<dbReference type="PANTHER" id="PTHR11102">
    <property type="entry name" value="SEL-1-LIKE PROTEIN"/>
    <property type="match status" value="1"/>
</dbReference>
<dbReference type="Pfam" id="PF08238">
    <property type="entry name" value="Sel1"/>
    <property type="match status" value="2"/>
</dbReference>
<comment type="caution">
    <text evidence="2">The sequence shown here is derived from an EMBL/GenBank/DDBJ whole genome shotgun (WGS) entry which is preliminary data.</text>
</comment>
<protein>
    <submittedName>
        <fullName evidence="2">4740_t:CDS:1</fullName>
    </submittedName>
</protein>
<dbReference type="EMBL" id="CAJVQB010022156">
    <property type="protein sequence ID" value="CAG8798881.1"/>
    <property type="molecule type" value="Genomic_DNA"/>
</dbReference>
<feature type="non-terminal residue" evidence="2">
    <location>
        <position position="1"/>
    </location>
</feature>
<keyword evidence="3" id="KW-1185">Reference proteome</keyword>
<dbReference type="InterPro" id="IPR006597">
    <property type="entry name" value="Sel1-like"/>
</dbReference>
<dbReference type="InterPro" id="IPR011990">
    <property type="entry name" value="TPR-like_helical_dom_sf"/>
</dbReference>
<name>A0ABN7VTZ9_GIGMA</name>
<dbReference type="InterPro" id="IPR050767">
    <property type="entry name" value="Sel1_AlgK"/>
</dbReference>
<proteinExistence type="inferred from homology"/>
<accession>A0ABN7VTZ9</accession>
<comment type="similarity">
    <text evidence="1">Belongs to the sel-1 family.</text>
</comment>
<evidence type="ECO:0000313" key="2">
    <source>
        <dbReference type="EMBL" id="CAG8798881.1"/>
    </source>
</evidence>
<dbReference type="PANTHER" id="PTHR11102:SF160">
    <property type="entry name" value="ERAD-ASSOCIATED E3 UBIQUITIN-PROTEIN LIGASE COMPONENT HRD3"/>
    <property type="match status" value="1"/>
</dbReference>
<organism evidence="2 3">
    <name type="scientific">Gigaspora margarita</name>
    <dbReference type="NCBI Taxonomy" id="4874"/>
    <lineage>
        <taxon>Eukaryota</taxon>
        <taxon>Fungi</taxon>
        <taxon>Fungi incertae sedis</taxon>
        <taxon>Mucoromycota</taxon>
        <taxon>Glomeromycotina</taxon>
        <taxon>Glomeromycetes</taxon>
        <taxon>Diversisporales</taxon>
        <taxon>Gigasporaceae</taxon>
        <taxon>Gigaspora</taxon>
    </lineage>
</organism>
<sequence>KSKIETELNHIPEEDYNKIKENSFILEVYELITYWYGYYLNEGIGGDPNKKKASDLFKQAAVLGAQLHYAFSLLNEDKREEFIEYLTQVADNGNYKAQFHLGDLYLKGNVRFQVDEEKGKKYLKLAAKKGYKNAIALCKKNKITY</sequence>
<evidence type="ECO:0000313" key="3">
    <source>
        <dbReference type="Proteomes" id="UP000789901"/>
    </source>
</evidence>
<gene>
    <name evidence="2" type="ORF">GMARGA_LOCUS22686</name>
</gene>
<dbReference type="Gene3D" id="1.25.40.10">
    <property type="entry name" value="Tetratricopeptide repeat domain"/>
    <property type="match status" value="1"/>
</dbReference>
<dbReference type="SMART" id="SM00671">
    <property type="entry name" value="SEL1"/>
    <property type="match status" value="2"/>
</dbReference>
<reference evidence="2 3" key="1">
    <citation type="submission" date="2021-06" db="EMBL/GenBank/DDBJ databases">
        <authorList>
            <person name="Kallberg Y."/>
            <person name="Tangrot J."/>
            <person name="Rosling A."/>
        </authorList>
    </citation>
    <scope>NUCLEOTIDE SEQUENCE [LARGE SCALE GENOMIC DNA]</scope>
    <source>
        <strain evidence="2 3">120-4 pot B 10/14</strain>
    </source>
</reference>
<evidence type="ECO:0000256" key="1">
    <source>
        <dbReference type="ARBA" id="ARBA00038101"/>
    </source>
</evidence>
<dbReference type="Proteomes" id="UP000789901">
    <property type="component" value="Unassembled WGS sequence"/>
</dbReference>
<dbReference type="SUPFAM" id="SSF81901">
    <property type="entry name" value="HCP-like"/>
    <property type="match status" value="1"/>
</dbReference>